<dbReference type="Proteomes" id="UP000308133">
    <property type="component" value="Unassembled WGS sequence"/>
</dbReference>
<comment type="caution">
    <text evidence="1">The sequence shown here is derived from an EMBL/GenBank/DDBJ whole genome shotgun (WGS) entry which is preliminary data.</text>
</comment>
<dbReference type="EMBL" id="PTQR01000110">
    <property type="protein sequence ID" value="TKX19658.1"/>
    <property type="molecule type" value="Genomic_DNA"/>
</dbReference>
<accession>A0A4U7ANG0</accession>
<dbReference type="SUPFAM" id="SSF53335">
    <property type="entry name" value="S-adenosyl-L-methionine-dependent methyltransferases"/>
    <property type="match status" value="1"/>
</dbReference>
<evidence type="ECO:0000313" key="2">
    <source>
        <dbReference type="Proteomes" id="UP000308133"/>
    </source>
</evidence>
<reference evidence="1 2" key="1">
    <citation type="submission" date="2018-02" db="EMBL/GenBank/DDBJ databases">
        <title>Draft genome sequences of Elsinoe sp., causing black scab on jojoba.</title>
        <authorList>
            <person name="Stodart B."/>
            <person name="Jeffress S."/>
            <person name="Ash G."/>
            <person name="Arun Chinnappa K."/>
        </authorList>
    </citation>
    <scope>NUCLEOTIDE SEQUENCE [LARGE SCALE GENOMIC DNA]</scope>
    <source>
        <strain evidence="1 2">Hillstone_2</strain>
    </source>
</reference>
<gene>
    <name evidence="1" type="ORF">C1H76_8164</name>
</gene>
<evidence type="ECO:0000313" key="1">
    <source>
        <dbReference type="EMBL" id="TKX19658.1"/>
    </source>
</evidence>
<dbReference type="AlphaFoldDB" id="A0A4U7ANG0"/>
<name>A0A4U7ANG0_9PEZI</name>
<sequence>MSSDTPFDHYWPLAAGSSSIPDSELVKWNQVYPESDQKDLAHHMAENIPLQNGMSYLDMGCVNGEFAAALLRHAGLEQKRITFRGLAEKTAFRSLTIERIVRDGLASRSEAQAMIILLDNQDYSAVEAYRRRQMPAGFDYGICLNGWPTPADHNIVAHMTDIRNITRRWKKACIKDDGAFALAFQHYPTPVKFGIISSTVSNIEDEDDRQVLDVRRESTYNTEDKAAIEAHANSIFGCLTRSFPHGQTTVAIFPDTNPLSAGWLDTTAEYQNIFQSHARQNDIAIRVHRETRGRPRRIPPLLTPFDFNIATKKEMLATRASRARGLNDIHLEANISKTFVVNSYRAYVLAHTKL</sequence>
<protein>
    <submittedName>
        <fullName evidence="1">Uncharacterized protein</fullName>
    </submittedName>
</protein>
<proteinExistence type="predicted"/>
<organism evidence="1 2">
    <name type="scientific">Elsinoe australis</name>
    <dbReference type="NCBI Taxonomy" id="40998"/>
    <lineage>
        <taxon>Eukaryota</taxon>
        <taxon>Fungi</taxon>
        <taxon>Dikarya</taxon>
        <taxon>Ascomycota</taxon>
        <taxon>Pezizomycotina</taxon>
        <taxon>Dothideomycetes</taxon>
        <taxon>Dothideomycetidae</taxon>
        <taxon>Myriangiales</taxon>
        <taxon>Elsinoaceae</taxon>
        <taxon>Elsinoe</taxon>
    </lineage>
</organism>
<dbReference type="InterPro" id="IPR029063">
    <property type="entry name" value="SAM-dependent_MTases_sf"/>
</dbReference>